<proteinExistence type="predicted"/>
<dbReference type="Proteomes" id="UP000298513">
    <property type="component" value="Unassembled WGS sequence"/>
</dbReference>
<organism evidence="1 2">
    <name type="scientific">Streptomyces griseoluteus</name>
    <dbReference type="NCBI Taxonomy" id="29306"/>
    <lineage>
        <taxon>Bacteria</taxon>
        <taxon>Bacillati</taxon>
        <taxon>Actinomycetota</taxon>
        <taxon>Actinomycetes</taxon>
        <taxon>Kitasatosporales</taxon>
        <taxon>Streptomycetaceae</taxon>
        <taxon>Streptomyces</taxon>
    </lineage>
</organism>
<name>A0A4Z1CYF0_STRGP</name>
<dbReference type="EMBL" id="SRRU01000015">
    <property type="protein sequence ID" value="TGN74342.1"/>
    <property type="molecule type" value="Genomic_DNA"/>
</dbReference>
<evidence type="ECO:0000313" key="1">
    <source>
        <dbReference type="EMBL" id="TGN74342.1"/>
    </source>
</evidence>
<gene>
    <name evidence="1" type="ORF">E5082_29940</name>
</gene>
<sequence>MREPLAEAARTALQQGGTTTAQATADHLTVPADTPLVADVWINGDLGFVLLLHRRGDGLVAEELYYSVRREDGAWERPDHLSGGIVGTEMADPAAVKDALAGAPMSVVAESESLVHTGRDPNGDDGELVRISELLMSSEVDFIEIERLSPASPETSAPLRRGMTGPLTLLVLLPGERIRVSAMRGEDSSRARLGNALELHNREQ</sequence>
<dbReference type="AlphaFoldDB" id="A0A4Z1CYF0"/>
<comment type="caution">
    <text evidence="1">The sequence shown here is derived from an EMBL/GenBank/DDBJ whole genome shotgun (WGS) entry which is preliminary data.</text>
</comment>
<protein>
    <submittedName>
        <fullName evidence="1">Uncharacterized protein</fullName>
    </submittedName>
</protein>
<accession>A0A4Z1CYF0</accession>
<reference evidence="1 2" key="1">
    <citation type="submission" date="2019-04" db="EMBL/GenBank/DDBJ databases">
        <title>Streptomyces sp. nov. Bv016 isolated from bark of Buahinia variegata.</title>
        <authorList>
            <person name="Kanchanasin P."/>
            <person name="Tanasupawat S."/>
            <person name="Yuki M."/>
            <person name="Kudo T."/>
        </authorList>
    </citation>
    <scope>NUCLEOTIDE SEQUENCE [LARGE SCALE GENOMIC DNA]</scope>
    <source>
        <strain evidence="1 2">JCM 4765</strain>
    </source>
</reference>
<evidence type="ECO:0000313" key="2">
    <source>
        <dbReference type="Proteomes" id="UP000298513"/>
    </source>
</evidence>
<keyword evidence="2" id="KW-1185">Reference proteome</keyword>
<dbReference type="RefSeq" id="WP_135794395.1">
    <property type="nucleotide sequence ID" value="NZ_JBEPFF010000027.1"/>
</dbReference>